<keyword evidence="2" id="KW-1185">Reference proteome</keyword>
<evidence type="ECO:0008006" key="3">
    <source>
        <dbReference type="Google" id="ProtNLM"/>
    </source>
</evidence>
<gene>
    <name evidence="1" type="ORF">LZC94_10785</name>
</gene>
<name>A0ABZ2M3D1_9BACT</name>
<dbReference type="RefSeq" id="WP_394827377.1">
    <property type="nucleotide sequence ID" value="NZ_CP089984.1"/>
</dbReference>
<protein>
    <recommendedName>
        <fullName evidence="3">Protein activator of alkane oxidation PraB</fullName>
    </recommendedName>
</protein>
<dbReference type="EMBL" id="CP089984">
    <property type="protein sequence ID" value="WXB17736.1"/>
    <property type="molecule type" value="Genomic_DNA"/>
</dbReference>
<evidence type="ECO:0000313" key="1">
    <source>
        <dbReference type="EMBL" id="WXB17736.1"/>
    </source>
</evidence>
<dbReference type="Proteomes" id="UP001370348">
    <property type="component" value="Chromosome"/>
</dbReference>
<organism evidence="1 2">
    <name type="scientific">Pendulispora albinea</name>
    <dbReference type="NCBI Taxonomy" id="2741071"/>
    <lineage>
        <taxon>Bacteria</taxon>
        <taxon>Pseudomonadati</taxon>
        <taxon>Myxococcota</taxon>
        <taxon>Myxococcia</taxon>
        <taxon>Myxococcales</taxon>
        <taxon>Sorangiineae</taxon>
        <taxon>Pendulisporaceae</taxon>
        <taxon>Pendulispora</taxon>
    </lineage>
</organism>
<reference evidence="1 2" key="1">
    <citation type="submission" date="2021-12" db="EMBL/GenBank/DDBJ databases">
        <title>Discovery of the Pendulisporaceae a myxobacterial family with distinct sporulation behavior and unique specialized metabolism.</title>
        <authorList>
            <person name="Garcia R."/>
            <person name="Popoff A."/>
            <person name="Bader C.D."/>
            <person name="Loehr J."/>
            <person name="Walesch S."/>
            <person name="Walt C."/>
            <person name="Boldt J."/>
            <person name="Bunk B."/>
            <person name="Haeckl F.J.F.P.J."/>
            <person name="Gunesch A.P."/>
            <person name="Birkelbach J."/>
            <person name="Nuebel U."/>
            <person name="Pietschmann T."/>
            <person name="Bach T."/>
            <person name="Mueller R."/>
        </authorList>
    </citation>
    <scope>NUCLEOTIDE SEQUENCE [LARGE SCALE GENOMIC DNA]</scope>
    <source>
        <strain evidence="1 2">MSr11954</strain>
    </source>
</reference>
<evidence type="ECO:0000313" key="2">
    <source>
        <dbReference type="Proteomes" id="UP001370348"/>
    </source>
</evidence>
<sequence length="150" mass="14634">MIALAAGATLDTEDTDAAFRLTPVSTNFTATGSTTLKQGSMTLPCTAHFSGATDAAGGGAVTGANFSGGSICSSLGARGFPWTITADSLTQVTIRNVTVASLAGTCGPSTVTATYDSAAGTLTFNDAQLSGGCSVSGTLTTSPPITIASP</sequence>
<accession>A0ABZ2M3D1</accession>
<proteinExistence type="predicted"/>